<dbReference type="EMBL" id="CP077062">
    <property type="protein sequence ID" value="QWZ09651.1"/>
    <property type="molecule type" value="Genomic_DNA"/>
</dbReference>
<accession>A0A975Y1M0</accession>
<name>A0A975Y1M0_9ACTN</name>
<gene>
    <name evidence="1" type="ORF">KRR39_07895</name>
</gene>
<protein>
    <submittedName>
        <fullName evidence="1">Uncharacterized protein</fullName>
    </submittedName>
</protein>
<dbReference type="AlphaFoldDB" id="A0A975Y1M0"/>
<keyword evidence="2" id="KW-1185">Reference proteome</keyword>
<sequence>MESSPTSAELLGDVMVLEYAGALRPDQVRTAIRSADRELPAMRDFPDTRDELVESTARRLLTERLARARSTFGAVRRAASVGPVPVPQL</sequence>
<proteinExistence type="predicted"/>
<evidence type="ECO:0000313" key="2">
    <source>
        <dbReference type="Proteomes" id="UP000683575"/>
    </source>
</evidence>
<reference evidence="1" key="1">
    <citation type="submission" date="2021-06" db="EMBL/GenBank/DDBJ databases">
        <title>Complete genome sequence of Nocardioides sp. G188.</title>
        <authorList>
            <person name="Im W.-T."/>
        </authorList>
    </citation>
    <scope>NUCLEOTIDE SEQUENCE</scope>
    <source>
        <strain evidence="1">G188</strain>
    </source>
</reference>
<evidence type="ECO:0000313" key="1">
    <source>
        <dbReference type="EMBL" id="QWZ09651.1"/>
    </source>
</evidence>
<dbReference type="Proteomes" id="UP000683575">
    <property type="component" value="Chromosome"/>
</dbReference>
<organism evidence="1 2">
    <name type="scientific">Nocardioides panacis</name>
    <dbReference type="NCBI Taxonomy" id="2849501"/>
    <lineage>
        <taxon>Bacteria</taxon>
        <taxon>Bacillati</taxon>
        <taxon>Actinomycetota</taxon>
        <taxon>Actinomycetes</taxon>
        <taxon>Propionibacteriales</taxon>
        <taxon>Nocardioidaceae</taxon>
        <taxon>Nocardioides</taxon>
    </lineage>
</organism>
<dbReference type="KEGG" id="nps:KRR39_07895"/>
<dbReference type="RefSeq" id="WP_216941497.1">
    <property type="nucleotide sequence ID" value="NZ_CP077062.1"/>
</dbReference>